<evidence type="ECO:0000313" key="4">
    <source>
        <dbReference type="EMBL" id="HHF98019.1"/>
    </source>
</evidence>
<comment type="similarity">
    <text evidence="1">Belongs to the bacterial solute-binding protein 1 family.</text>
</comment>
<evidence type="ECO:0000256" key="1">
    <source>
        <dbReference type="ARBA" id="ARBA00008520"/>
    </source>
</evidence>
<keyword evidence="2" id="KW-0813">Transport</keyword>
<dbReference type="PANTHER" id="PTHR30061:SF50">
    <property type="entry name" value="MALTOSE_MALTODEXTRIN-BINDING PERIPLASMIC PROTEIN"/>
    <property type="match status" value="1"/>
</dbReference>
<dbReference type="Pfam" id="PF01547">
    <property type="entry name" value="SBP_bac_1"/>
    <property type="match status" value="1"/>
</dbReference>
<dbReference type="Proteomes" id="UP000886070">
    <property type="component" value="Unassembled WGS sequence"/>
</dbReference>
<dbReference type="Gene3D" id="3.40.190.10">
    <property type="entry name" value="Periplasmic binding protein-like II"/>
    <property type="match status" value="2"/>
</dbReference>
<name>A0A7V5HY34_UNCAE</name>
<dbReference type="GO" id="GO:0042956">
    <property type="term" value="P:maltodextrin transmembrane transport"/>
    <property type="evidence" value="ECO:0007669"/>
    <property type="project" value="TreeGrafter"/>
</dbReference>
<evidence type="ECO:0000256" key="2">
    <source>
        <dbReference type="ARBA" id="ARBA00022448"/>
    </source>
</evidence>
<dbReference type="SUPFAM" id="SSF53850">
    <property type="entry name" value="Periplasmic binding protein-like II"/>
    <property type="match status" value="1"/>
</dbReference>
<dbReference type="GO" id="GO:1901982">
    <property type="term" value="F:maltose binding"/>
    <property type="evidence" value="ECO:0007669"/>
    <property type="project" value="TreeGrafter"/>
</dbReference>
<keyword evidence="3" id="KW-0732">Signal</keyword>
<dbReference type="GO" id="GO:0015768">
    <property type="term" value="P:maltose transport"/>
    <property type="evidence" value="ECO:0007669"/>
    <property type="project" value="TreeGrafter"/>
</dbReference>
<evidence type="ECO:0000256" key="3">
    <source>
        <dbReference type="ARBA" id="ARBA00022729"/>
    </source>
</evidence>
<accession>A0A7V5HY34</accession>
<dbReference type="InterPro" id="IPR006059">
    <property type="entry name" value="SBP"/>
</dbReference>
<dbReference type="AlphaFoldDB" id="A0A7V5HY34"/>
<dbReference type="CDD" id="cd14750">
    <property type="entry name" value="PBP2_TMBP"/>
    <property type="match status" value="1"/>
</dbReference>
<dbReference type="EMBL" id="DRTT01000023">
    <property type="protein sequence ID" value="HHF98019.1"/>
    <property type="molecule type" value="Genomic_DNA"/>
</dbReference>
<gene>
    <name evidence="4" type="ORF">ENL39_00825</name>
</gene>
<protein>
    <submittedName>
        <fullName evidence="4">ABC transporter substrate-binding protein</fullName>
    </submittedName>
</protein>
<dbReference type="GO" id="GO:0055052">
    <property type="term" value="C:ATP-binding cassette (ABC) transporter complex, substrate-binding subunit-containing"/>
    <property type="evidence" value="ECO:0007669"/>
    <property type="project" value="TreeGrafter"/>
</dbReference>
<proteinExistence type="inferred from homology"/>
<reference evidence="4" key="1">
    <citation type="journal article" date="2020" name="mSystems">
        <title>Genome- and Community-Level Interaction Insights into Carbon Utilization and Element Cycling Functions of Hydrothermarchaeota in Hydrothermal Sediment.</title>
        <authorList>
            <person name="Zhou Z."/>
            <person name="Liu Y."/>
            <person name="Xu W."/>
            <person name="Pan J."/>
            <person name="Luo Z.H."/>
            <person name="Li M."/>
        </authorList>
    </citation>
    <scope>NUCLEOTIDE SEQUENCE [LARGE SCALE GENOMIC DNA]</scope>
    <source>
        <strain evidence="4">HyVt-92</strain>
    </source>
</reference>
<sequence>MFFLRKGKKKIKIVLFLLVVMIILFVSSSISVGAEKIKITVSIGSHGRFLLKDTIKAFESEYPNIKVEPLAISSVPNEAFQVYSTAFAAKDGSINILGLDPSWPAYMARAGWIEPLDNLLSQEDMEEVKRDFNKEALEINTIKGKLYAIPLYADALLFYYRKDLLNKCGFEPPQTWGDLEKQVTSILSAENDPNLSGYIYQAARIEGIVCNYVNFLSGTGGKILDENGKVLLESPESLEALRFMTYMMKKGITPSTIVTHNPHDDAIQFQNGQAIFMNNWPFAMGMFQKEGSPMKNKVGISRMPGKYGPAASCIGGVSLAINHYSKNKDAALKFVRFITNYEWNKQRAIRSSLLPARTMVYEDPEVLSANPSFNEIKKGAKYLTSRPKTEKYLEISYVLQLHLNQALLSIETPEEALHRAAEKIREILSE</sequence>
<comment type="caution">
    <text evidence="4">The sequence shown here is derived from an EMBL/GenBank/DDBJ whole genome shotgun (WGS) entry which is preliminary data.</text>
</comment>
<dbReference type="PANTHER" id="PTHR30061">
    <property type="entry name" value="MALTOSE-BINDING PERIPLASMIC PROTEIN"/>
    <property type="match status" value="1"/>
</dbReference>
<organism evidence="4">
    <name type="scientific">Aerophobetes bacterium</name>
    <dbReference type="NCBI Taxonomy" id="2030807"/>
    <lineage>
        <taxon>Bacteria</taxon>
        <taxon>Candidatus Aerophobota</taxon>
    </lineage>
</organism>